<evidence type="ECO:0000313" key="4">
    <source>
        <dbReference type="Proteomes" id="UP000824013"/>
    </source>
</evidence>
<dbReference type="PIRSF" id="PIRSF006054">
    <property type="entry name" value="UCP006054"/>
    <property type="match status" value="1"/>
</dbReference>
<dbReference type="GO" id="GO:0019450">
    <property type="term" value="P:L-cysteine catabolic process to pyruvate"/>
    <property type="evidence" value="ECO:0007669"/>
    <property type="project" value="TreeGrafter"/>
</dbReference>
<dbReference type="HAMAP" id="MF_01845">
    <property type="entry name" value="UPF0597"/>
    <property type="match status" value="1"/>
</dbReference>
<dbReference type="InterPro" id="IPR005130">
    <property type="entry name" value="Ser_deHydtase-like_asu"/>
</dbReference>
<dbReference type="Pfam" id="PF03313">
    <property type="entry name" value="SDH_alpha"/>
    <property type="match status" value="1"/>
</dbReference>
<evidence type="ECO:0000259" key="2">
    <source>
        <dbReference type="Pfam" id="PF03313"/>
    </source>
</evidence>
<dbReference type="GO" id="GO:0080146">
    <property type="term" value="F:L-cysteine desulfhydrase activity"/>
    <property type="evidence" value="ECO:0007669"/>
    <property type="project" value="TreeGrafter"/>
</dbReference>
<proteinExistence type="inferred from homology"/>
<dbReference type="Proteomes" id="UP000824013">
    <property type="component" value="Unassembled WGS sequence"/>
</dbReference>
<dbReference type="EMBL" id="DXCM01000080">
    <property type="protein sequence ID" value="HIY93385.1"/>
    <property type="molecule type" value="Genomic_DNA"/>
</dbReference>
<sequence>MNEESTEKFIQALHEGVVPATGCTEPVAVAYGAANCMKYLSDGVVDKIEVNVSLNIMKNATAVIVPGTGEPGLQIAASAGALIGDPEAKLKVIAGITQDDIPEIKRLAYSGKVQVRLAQVPDDLYVDVKITSGSENVQVWIAGDHTNIFRIEKNGEVIFKKDPPAPHAKSEIKLYMQTEKFKNIWDFATNVPIDKIGFMKQAADLNVALSDEGLHNKYGLQLGCSLINDNRTLDNQILTYTVAASDARMGGATLPAMSNSGSGNQGISATMPVWVVAQNLDVNDEKLIRALTLSHLTAIYIHAFLPVLSAFCAADSAAMGAAAGVMYLLEDDYEAACMAIKNMVGDSVGMVCDGAGCSCAMKVASAVSSMYRATQLARKGIVIPSSNGLVCDDIDATIQGLGVLGTEGLKETDPVILNIMMNK</sequence>
<reference evidence="3" key="2">
    <citation type="submission" date="2021-04" db="EMBL/GenBank/DDBJ databases">
        <authorList>
            <person name="Gilroy R."/>
        </authorList>
    </citation>
    <scope>NUCLEOTIDE SEQUENCE</scope>
    <source>
        <strain evidence="3">3204</strain>
    </source>
</reference>
<dbReference type="PANTHER" id="PTHR30501">
    <property type="entry name" value="UPF0597 PROTEIN YHAM"/>
    <property type="match status" value="1"/>
</dbReference>
<dbReference type="InterPro" id="IPR021144">
    <property type="entry name" value="UPF0597"/>
</dbReference>
<organism evidence="3 4">
    <name type="scientific">Candidatus Companilactobacillus pullicola</name>
    <dbReference type="NCBI Taxonomy" id="2838523"/>
    <lineage>
        <taxon>Bacteria</taxon>
        <taxon>Bacillati</taxon>
        <taxon>Bacillota</taxon>
        <taxon>Bacilli</taxon>
        <taxon>Lactobacillales</taxon>
        <taxon>Lactobacillaceae</taxon>
        <taxon>Companilactobacillus</taxon>
    </lineage>
</organism>
<comment type="caution">
    <text evidence="3">The sequence shown here is derived from an EMBL/GenBank/DDBJ whole genome shotgun (WGS) entry which is preliminary data.</text>
</comment>
<evidence type="ECO:0000256" key="1">
    <source>
        <dbReference type="HAMAP-Rule" id="MF_01845"/>
    </source>
</evidence>
<dbReference type="PANTHER" id="PTHR30501:SF2">
    <property type="entry name" value="UPF0597 PROTEIN YHAM"/>
    <property type="match status" value="1"/>
</dbReference>
<dbReference type="AlphaFoldDB" id="A0A9D1ZPK4"/>
<evidence type="ECO:0000313" key="3">
    <source>
        <dbReference type="EMBL" id="HIY93385.1"/>
    </source>
</evidence>
<gene>
    <name evidence="3" type="ORF">H9820_10660</name>
</gene>
<protein>
    <recommendedName>
        <fullName evidence="1">UPF0597 protein H9820_10660</fullName>
    </recommendedName>
</protein>
<keyword evidence="3" id="KW-0456">Lyase</keyword>
<name>A0A9D1ZPK4_9LACO</name>
<reference evidence="3" key="1">
    <citation type="journal article" date="2021" name="PeerJ">
        <title>Extensive microbial diversity within the chicken gut microbiome revealed by metagenomics and culture.</title>
        <authorList>
            <person name="Gilroy R."/>
            <person name="Ravi A."/>
            <person name="Getino M."/>
            <person name="Pursley I."/>
            <person name="Horton D.L."/>
            <person name="Alikhan N.F."/>
            <person name="Baker D."/>
            <person name="Gharbi K."/>
            <person name="Hall N."/>
            <person name="Watson M."/>
            <person name="Adriaenssens E.M."/>
            <person name="Foster-Nyarko E."/>
            <person name="Jarju S."/>
            <person name="Secka A."/>
            <person name="Antonio M."/>
            <person name="Oren A."/>
            <person name="Chaudhuri R.R."/>
            <person name="La Ragione R."/>
            <person name="Hildebrand F."/>
            <person name="Pallen M.J."/>
        </authorList>
    </citation>
    <scope>NUCLEOTIDE SEQUENCE</scope>
    <source>
        <strain evidence="3">3204</strain>
    </source>
</reference>
<feature type="domain" description="Serine dehydratase-like alpha subunit" evidence="2">
    <location>
        <begin position="174"/>
        <end position="418"/>
    </location>
</feature>
<comment type="similarity">
    <text evidence="1">Belongs to the UPF0597 family.</text>
</comment>
<accession>A0A9D1ZPK4</accession>